<accession>A0A1B2DYP4</accession>
<reference evidence="4 5" key="2">
    <citation type="submission" date="2016-12" db="EMBL/GenBank/DDBJ databases">
        <title>Genome sequencing and description of Paenibacillus sp. nov. from high altitude lake in the Indian Trans- Himalayas.</title>
        <authorList>
            <person name="Kiran S."/>
            <person name="Swarnkar M.K."/>
            <person name="Rana A."/>
            <person name="Tewari R."/>
            <person name="Gulati A."/>
        </authorList>
    </citation>
    <scope>NUCLEOTIDE SEQUENCE [LARGE SCALE GENOMIC DNA]</scope>
    <source>
        <strain evidence="4 5">IHBB 9951</strain>
    </source>
</reference>
<evidence type="ECO:0000313" key="5">
    <source>
        <dbReference type="Proteomes" id="UP000189059"/>
    </source>
</evidence>
<sequence>MNKWKRLQILALLMVFSLLAAACGGGNGGTGTNTGSTNSSKNNTQAEGGSADNVKLRIMWWGSQPRHEATLKALEAYTAKNPHVTFEPEYSGMDGYLDKLSTQAAAHNEPDIFQMDPGWISDWTSRNQLEELDSKVKLDELTPSLLPIGQRDGKQYGVPLGSVAFGMIYDKAALEKLGATMPKDGWSWDDFFALAEEVKPKLAEGQYFTLDYAGNYFMFSAYHYAKGKGTLITEDGKFNIDEATFLEWTKKFEQLRKDGLVPPADLNASDKEMDPTADLLVNGKILFRYSFSNNYTTWDSMKEGAYDLVTMPRAEEAGGWLKPSMYFSLSPNSKHKEEAAKFIDWFINDPEAGAILGTARGVPANAKIAESLIPKLPEGEKVGMKLIDATTPDGQIFTTGPEGWVNFIDKDFPLVRDELSFGRTTPEKAYESLKKAAQEYE</sequence>
<dbReference type="InterPro" id="IPR006059">
    <property type="entry name" value="SBP"/>
</dbReference>
<dbReference type="OrthoDB" id="7918484at2"/>
<dbReference type="PROSITE" id="PS51257">
    <property type="entry name" value="PROKAR_LIPOPROTEIN"/>
    <property type="match status" value="1"/>
</dbReference>
<dbReference type="RefSeq" id="WP_077569655.1">
    <property type="nucleotide sequence ID" value="NZ_CP016809.1"/>
</dbReference>
<evidence type="ECO:0000313" key="3">
    <source>
        <dbReference type="EMBL" id="ANY72845.1"/>
    </source>
</evidence>
<dbReference type="KEGG" id="pib:BBD41_09735"/>
<name>A0A1B2DYP4_9BACL</name>
<reference evidence="3" key="1">
    <citation type="submission" date="2016-08" db="EMBL/GenBank/DDBJ databases">
        <title>Complete Genome Seqeunce of Paenibacillus sp. nov. IHBB 9852 from high altitute lake of Indian trans-Himalayas.</title>
        <authorList>
            <person name="Kiran S."/>
            <person name="Swarnkar M.K."/>
            <person name="Rana A."/>
            <person name="Tewari R."/>
            <person name="Gulati A."/>
        </authorList>
    </citation>
    <scope>NUCLEOTIDE SEQUENCE [LARGE SCALE GENOMIC DNA]</scope>
    <source>
        <strain evidence="3">IHBB 9852</strain>
    </source>
</reference>
<dbReference type="SUPFAM" id="SSF53850">
    <property type="entry name" value="Periplasmic binding protein-like II"/>
    <property type="match status" value="1"/>
</dbReference>
<evidence type="ECO:0000256" key="2">
    <source>
        <dbReference type="SAM" id="SignalP"/>
    </source>
</evidence>
<feature type="compositionally biased region" description="Low complexity" evidence="1">
    <location>
        <begin position="33"/>
        <end position="44"/>
    </location>
</feature>
<dbReference type="PANTHER" id="PTHR43649:SF11">
    <property type="entry name" value="ABC TRANSPORTER SUBSTRATE-BINDING PROTEIN YESO-RELATED"/>
    <property type="match status" value="1"/>
</dbReference>
<protein>
    <submittedName>
        <fullName evidence="3">ABC transporter substrate-binding protein</fullName>
    </submittedName>
</protein>
<dbReference type="InterPro" id="IPR050490">
    <property type="entry name" value="Bact_solute-bd_prot1"/>
</dbReference>
<dbReference type="Proteomes" id="UP000189059">
    <property type="component" value="Unassembled WGS sequence"/>
</dbReference>
<feature type="chain" id="PRO_5008535337" evidence="2">
    <location>
        <begin position="23"/>
        <end position="441"/>
    </location>
</feature>
<dbReference type="Gene3D" id="3.40.190.10">
    <property type="entry name" value="Periplasmic binding protein-like II"/>
    <property type="match status" value="2"/>
</dbReference>
<keyword evidence="5" id="KW-1185">Reference proteome</keyword>
<keyword evidence="2" id="KW-0732">Signal</keyword>
<dbReference type="EMBL" id="CP016809">
    <property type="protein sequence ID" value="ANY72845.1"/>
    <property type="molecule type" value="Genomic_DNA"/>
</dbReference>
<proteinExistence type="predicted"/>
<dbReference type="AlphaFoldDB" id="A0A1B2DYP4"/>
<dbReference type="Pfam" id="PF13416">
    <property type="entry name" value="SBP_bac_8"/>
    <property type="match status" value="1"/>
</dbReference>
<feature type="signal peptide" evidence="2">
    <location>
        <begin position="1"/>
        <end position="22"/>
    </location>
</feature>
<organism evidence="3">
    <name type="scientific">Paenibacillus ihbetae</name>
    <dbReference type="NCBI Taxonomy" id="1870820"/>
    <lineage>
        <taxon>Bacteria</taxon>
        <taxon>Bacillati</taxon>
        <taxon>Bacillota</taxon>
        <taxon>Bacilli</taxon>
        <taxon>Bacillales</taxon>
        <taxon>Paenibacillaceae</taxon>
        <taxon>Paenibacillus</taxon>
    </lineage>
</organism>
<evidence type="ECO:0000313" key="4">
    <source>
        <dbReference type="EMBL" id="OOC58749.1"/>
    </source>
</evidence>
<feature type="region of interest" description="Disordered" evidence="1">
    <location>
        <begin position="29"/>
        <end position="50"/>
    </location>
</feature>
<gene>
    <name evidence="4" type="ORF">BBD40_24030</name>
    <name evidence="3" type="ORF">BBD41_09735</name>
</gene>
<evidence type="ECO:0000256" key="1">
    <source>
        <dbReference type="SAM" id="MobiDB-lite"/>
    </source>
</evidence>
<dbReference type="PANTHER" id="PTHR43649">
    <property type="entry name" value="ARABINOSE-BINDING PROTEIN-RELATED"/>
    <property type="match status" value="1"/>
</dbReference>
<dbReference type="EMBL" id="MRVI01000002">
    <property type="protein sequence ID" value="OOC58749.1"/>
    <property type="molecule type" value="Genomic_DNA"/>
</dbReference>